<comment type="caution">
    <text evidence="3">The sequence shown here is derived from an EMBL/GenBank/DDBJ whole genome shotgun (WGS) entry which is preliminary data.</text>
</comment>
<dbReference type="GO" id="GO:0003735">
    <property type="term" value="F:structural constituent of ribosome"/>
    <property type="evidence" value="ECO:0007669"/>
    <property type="project" value="InterPro"/>
</dbReference>
<dbReference type="SUPFAM" id="SSF54736">
    <property type="entry name" value="ClpS-like"/>
    <property type="match status" value="1"/>
</dbReference>
<organism evidence="3 4">
    <name type="scientific">Paenibacillus terrae</name>
    <dbReference type="NCBI Taxonomy" id="159743"/>
    <lineage>
        <taxon>Bacteria</taxon>
        <taxon>Bacillati</taxon>
        <taxon>Bacillota</taxon>
        <taxon>Bacilli</taxon>
        <taxon>Bacillales</taxon>
        <taxon>Paenibacillaceae</taxon>
        <taxon>Paenibacillus</taxon>
    </lineage>
</organism>
<keyword evidence="1" id="KW-0472">Membrane</keyword>
<dbReference type="InterPro" id="IPR014719">
    <property type="entry name" value="Ribosomal_bL12_C/ClpS-like"/>
</dbReference>
<proteinExistence type="predicted"/>
<dbReference type="OrthoDB" id="2157431at2"/>
<evidence type="ECO:0000313" key="3">
    <source>
        <dbReference type="EMBL" id="KJD45804.1"/>
    </source>
</evidence>
<name>A0A0D7X3K8_9BACL</name>
<dbReference type="EMBL" id="JTHP01000015">
    <property type="protein sequence ID" value="KJD45804.1"/>
    <property type="molecule type" value="Genomic_DNA"/>
</dbReference>
<feature type="domain" description="Large ribosomal subunit protein bL12 C-terminal" evidence="2">
    <location>
        <begin position="80"/>
        <end position="108"/>
    </location>
</feature>
<keyword evidence="1" id="KW-0812">Transmembrane</keyword>
<keyword evidence="4" id="KW-1185">Reference proteome</keyword>
<evidence type="ECO:0000259" key="2">
    <source>
        <dbReference type="Pfam" id="PF00542"/>
    </source>
</evidence>
<dbReference type="Proteomes" id="UP000032534">
    <property type="component" value="Unassembled WGS sequence"/>
</dbReference>
<keyword evidence="1" id="KW-1133">Transmembrane helix</keyword>
<dbReference type="AlphaFoldDB" id="A0A0D7X3K8"/>
<dbReference type="Pfam" id="PF00542">
    <property type="entry name" value="Ribosomal_L12"/>
    <property type="match status" value="1"/>
</dbReference>
<feature type="transmembrane region" description="Helical" evidence="1">
    <location>
        <begin position="6"/>
        <end position="24"/>
    </location>
</feature>
<dbReference type="Gene3D" id="3.30.1390.10">
    <property type="match status" value="1"/>
</dbReference>
<dbReference type="PATRIC" id="fig|159743.3.peg.2225"/>
<dbReference type="InterPro" id="IPR013823">
    <property type="entry name" value="Ribosomal_bL12_C"/>
</dbReference>
<protein>
    <recommendedName>
        <fullName evidence="2">Large ribosomal subunit protein bL12 C-terminal domain-containing protein</fullName>
    </recommendedName>
</protein>
<dbReference type="GO" id="GO:0006412">
    <property type="term" value="P:translation"/>
    <property type="evidence" value="ECO:0007669"/>
    <property type="project" value="InterPro"/>
</dbReference>
<sequence>METMEFIALIALIISVILLIKVYSLQARLNDLKSDVERLENRSGMSGISLSGTTATAPPHVLNTAVSEDINERLLLLIREGKKIQAIKELRVARDLSLKEAKDYVDDLERL</sequence>
<gene>
    <name evidence="3" type="ORF">QD47_09980</name>
</gene>
<evidence type="ECO:0000313" key="4">
    <source>
        <dbReference type="Proteomes" id="UP000032534"/>
    </source>
</evidence>
<evidence type="ECO:0000256" key="1">
    <source>
        <dbReference type="SAM" id="Phobius"/>
    </source>
</evidence>
<accession>A0A0D7X3K8</accession>
<reference evidence="3 4" key="1">
    <citation type="submission" date="2014-11" db="EMBL/GenBank/DDBJ databases">
        <title>Draft Genome Sequences of Paenibacillus polymyxa NRRL B-30509 and Paenibacillus terrae NRRL B-30644, Strains from a Poultry Environment that Produce Tridecaptin A and Paenicidins.</title>
        <authorList>
            <person name="van Belkum M.J."/>
            <person name="Lohans C.T."/>
            <person name="Vederas J.C."/>
        </authorList>
    </citation>
    <scope>NUCLEOTIDE SEQUENCE [LARGE SCALE GENOMIC DNA]</scope>
    <source>
        <strain evidence="3 4">NRRL B-30644</strain>
    </source>
</reference>